<evidence type="ECO:0000259" key="6">
    <source>
        <dbReference type="PROSITE" id="PS50089"/>
    </source>
</evidence>
<feature type="domain" description="RING-type" evidence="6">
    <location>
        <begin position="388"/>
        <end position="418"/>
    </location>
</feature>
<feature type="compositionally biased region" description="Basic residues" evidence="5">
    <location>
        <begin position="248"/>
        <end position="260"/>
    </location>
</feature>
<reference evidence="7" key="1">
    <citation type="submission" date="2020-11" db="EMBL/GenBank/DDBJ databases">
        <authorList>
            <person name="Tran Van P."/>
        </authorList>
    </citation>
    <scope>NUCLEOTIDE SEQUENCE</scope>
</reference>
<dbReference type="EMBL" id="CAJPEX010001490">
    <property type="protein sequence ID" value="CAG0919278.1"/>
    <property type="molecule type" value="Genomic_DNA"/>
</dbReference>
<feature type="region of interest" description="Disordered" evidence="5">
    <location>
        <begin position="225"/>
        <end position="282"/>
    </location>
</feature>
<dbReference type="Proteomes" id="UP000678499">
    <property type="component" value="Unassembled WGS sequence"/>
</dbReference>
<dbReference type="InterPro" id="IPR001841">
    <property type="entry name" value="Znf_RING"/>
</dbReference>
<dbReference type="AlphaFoldDB" id="A0A7R9BPY2"/>
<feature type="compositionally biased region" description="Basic residues" evidence="5">
    <location>
        <begin position="462"/>
        <end position="474"/>
    </location>
</feature>
<dbReference type="GO" id="GO:0061630">
    <property type="term" value="F:ubiquitin protein ligase activity"/>
    <property type="evidence" value="ECO:0007669"/>
    <property type="project" value="TreeGrafter"/>
</dbReference>
<name>A0A7R9BPY2_9CRUS</name>
<sequence length="622" mass="68268">MSFAPRQNGLYQQAQGALPICTAANQAVRGMPCQMHSFFPCSAGQLPPGTCQVTGSYGQAHGAAGYSPYMGMGPGGPPTMGSHHGVHMGHQGPGFVATPHHRPHMPTMHIAQPRHHAQSRHEDEMEMMGRRSSYAAHQGTLPTSVGVMPPPPPAPTQMPVTVTMGPAVPPIPLSSFLPMPSNGQPTASSCPPTSGHQQPYLFPLPHQVNDIPVVAAAAALAAASGSLRNRRLSRSDSRLAASASSQGMHHHLHHHHHHHTMQPQHSQHATRYHVPHPHQQHQIRQHAANISGFHVPYSPSQHSFLLHFLGMYGLTGLLPSDVRTIGQGLNMPHHPMAADTEAENYEALLSLAERLGEVKPRGLTRSEIEQLPSYRFNADNPGSDQTTCVVCMCDFENRQMLRVLPCSHEFHTKCVDKWLKVVNDIPVVAAAAALAAASGSLRNRRLSRSDSRLAASASSQGMHHHLHHHHHHHTMQPQHSQHATRYHHVPYSPSQHSFLLHFLGMYGLTGLLPSDVRTIGQGLNMPHHPMAADTEAENYEALLSLAERLGEVKPRGLTRSEIEQLPSYRVIVPARYAVGTRRSISPMRIRTSTTVAKWKCKDTASRQLPIPRMFFRFAKKSC</sequence>
<feature type="region of interest" description="Disordered" evidence="5">
    <location>
        <begin position="175"/>
        <end position="195"/>
    </location>
</feature>
<dbReference type="Gene3D" id="3.30.40.10">
    <property type="entry name" value="Zinc/RING finger domain, C3HC4 (zinc finger)"/>
    <property type="match status" value="1"/>
</dbReference>
<accession>A0A7R9BPY2</accession>
<keyword evidence="8" id="KW-1185">Reference proteome</keyword>
<evidence type="ECO:0000256" key="1">
    <source>
        <dbReference type="ARBA" id="ARBA00022723"/>
    </source>
</evidence>
<evidence type="ECO:0000256" key="5">
    <source>
        <dbReference type="SAM" id="MobiDB-lite"/>
    </source>
</evidence>
<keyword evidence="3" id="KW-0862">Zinc</keyword>
<proteinExistence type="predicted"/>
<dbReference type="SUPFAM" id="SSF57850">
    <property type="entry name" value="RING/U-box"/>
    <property type="match status" value="1"/>
</dbReference>
<gene>
    <name evidence="7" type="ORF">NMOB1V02_LOCUS6809</name>
</gene>
<evidence type="ECO:0000313" key="7">
    <source>
        <dbReference type="EMBL" id="CAD7279126.1"/>
    </source>
</evidence>
<dbReference type="PROSITE" id="PS50089">
    <property type="entry name" value="ZF_RING_2"/>
    <property type="match status" value="1"/>
</dbReference>
<evidence type="ECO:0000256" key="2">
    <source>
        <dbReference type="ARBA" id="ARBA00022771"/>
    </source>
</evidence>
<dbReference type="EMBL" id="OA883527">
    <property type="protein sequence ID" value="CAD7279126.1"/>
    <property type="molecule type" value="Genomic_DNA"/>
</dbReference>
<dbReference type="PANTHER" id="PTHR46171">
    <property type="entry name" value="GH10160P"/>
    <property type="match status" value="1"/>
</dbReference>
<organism evidence="7">
    <name type="scientific">Notodromas monacha</name>
    <dbReference type="NCBI Taxonomy" id="399045"/>
    <lineage>
        <taxon>Eukaryota</taxon>
        <taxon>Metazoa</taxon>
        <taxon>Ecdysozoa</taxon>
        <taxon>Arthropoda</taxon>
        <taxon>Crustacea</taxon>
        <taxon>Oligostraca</taxon>
        <taxon>Ostracoda</taxon>
        <taxon>Podocopa</taxon>
        <taxon>Podocopida</taxon>
        <taxon>Cypridocopina</taxon>
        <taxon>Cypridoidea</taxon>
        <taxon>Cyprididae</taxon>
        <taxon>Notodromas</taxon>
    </lineage>
</organism>
<dbReference type="InterPro" id="IPR013083">
    <property type="entry name" value="Znf_RING/FYVE/PHD"/>
</dbReference>
<evidence type="ECO:0000256" key="4">
    <source>
        <dbReference type="PROSITE-ProRule" id="PRU00175"/>
    </source>
</evidence>
<dbReference type="GO" id="GO:0016567">
    <property type="term" value="P:protein ubiquitination"/>
    <property type="evidence" value="ECO:0007669"/>
    <property type="project" value="TreeGrafter"/>
</dbReference>
<keyword evidence="2 4" id="KW-0863">Zinc-finger</keyword>
<feature type="compositionally biased region" description="Basic residues" evidence="5">
    <location>
        <begin position="268"/>
        <end position="282"/>
    </location>
</feature>
<dbReference type="FunFam" id="3.30.40.10:FF:000024">
    <property type="entry name" value="RING finger protein 44 isoform X1"/>
    <property type="match status" value="1"/>
</dbReference>
<dbReference type="PANTHER" id="PTHR46171:SF3">
    <property type="entry name" value="GH10160P"/>
    <property type="match status" value="1"/>
</dbReference>
<dbReference type="OrthoDB" id="1714475at2759"/>
<dbReference type="GO" id="GO:0008270">
    <property type="term" value="F:zinc ion binding"/>
    <property type="evidence" value="ECO:0007669"/>
    <property type="project" value="UniProtKB-KW"/>
</dbReference>
<evidence type="ECO:0000313" key="8">
    <source>
        <dbReference type="Proteomes" id="UP000678499"/>
    </source>
</evidence>
<evidence type="ECO:0000256" key="3">
    <source>
        <dbReference type="ARBA" id="ARBA00022833"/>
    </source>
</evidence>
<feature type="region of interest" description="Disordered" evidence="5">
    <location>
        <begin position="445"/>
        <end position="484"/>
    </location>
</feature>
<dbReference type="Pfam" id="PF17123">
    <property type="entry name" value="zf-RING_11"/>
    <property type="match status" value="1"/>
</dbReference>
<protein>
    <recommendedName>
        <fullName evidence="6">RING-type domain-containing protein</fullName>
    </recommendedName>
</protein>
<feature type="compositionally biased region" description="Polar residues" evidence="5">
    <location>
        <begin position="181"/>
        <end position="195"/>
    </location>
</feature>
<keyword evidence="1" id="KW-0479">Metal-binding</keyword>